<dbReference type="AlphaFoldDB" id="A0AAD7XI38"/>
<dbReference type="GO" id="GO:0000226">
    <property type="term" value="P:microtubule cytoskeleton organization"/>
    <property type="evidence" value="ECO:0007669"/>
    <property type="project" value="TreeGrafter"/>
</dbReference>
<dbReference type="InterPro" id="IPR004344">
    <property type="entry name" value="TTL/TTLL_fam"/>
</dbReference>
<dbReference type="GO" id="GO:0005524">
    <property type="term" value="F:ATP binding"/>
    <property type="evidence" value="ECO:0007669"/>
    <property type="project" value="UniProtKB-KW"/>
</dbReference>
<evidence type="ECO:0000256" key="5">
    <source>
        <dbReference type="SAM" id="SignalP"/>
    </source>
</evidence>
<keyword evidence="2" id="KW-0547">Nucleotide-binding</keyword>
<dbReference type="Pfam" id="PF03133">
    <property type="entry name" value="TTL"/>
    <property type="match status" value="1"/>
</dbReference>
<dbReference type="GO" id="GO:0036064">
    <property type="term" value="C:ciliary basal body"/>
    <property type="evidence" value="ECO:0007669"/>
    <property type="project" value="TreeGrafter"/>
</dbReference>
<keyword evidence="5" id="KW-0732">Signal</keyword>
<feature type="signal peptide" evidence="5">
    <location>
        <begin position="1"/>
        <end position="21"/>
    </location>
</feature>
<evidence type="ECO:0000256" key="4">
    <source>
        <dbReference type="SAM" id="MobiDB-lite"/>
    </source>
</evidence>
<reference evidence="6" key="1">
    <citation type="submission" date="2023-01" db="EMBL/GenBank/DDBJ databases">
        <title>Metagenome sequencing of chrysophaentin producing Chrysophaeum taylorii.</title>
        <authorList>
            <person name="Davison J."/>
            <person name="Bewley C."/>
        </authorList>
    </citation>
    <scope>NUCLEOTIDE SEQUENCE</scope>
    <source>
        <strain evidence="6">NIES-1699</strain>
    </source>
</reference>
<feature type="region of interest" description="Disordered" evidence="4">
    <location>
        <begin position="78"/>
        <end position="103"/>
    </location>
</feature>
<proteinExistence type="predicted"/>
<evidence type="ECO:0000313" key="6">
    <source>
        <dbReference type="EMBL" id="KAJ8602352.1"/>
    </source>
</evidence>
<keyword evidence="7" id="KW-1185">Reference proteome</keyword>
<organism evidence="6 7">
    <name type="scientific">Chrysophaeum taylorii</name>
    <dbReference type="NCBI Taxonomy" id="2483200"/>
    <lineage>
        <taxon>Eukaryota</taxon>
        <taxon>Sar</taxon>
        <taxon>Stramenopiles</taxon>
        <taxon>Ochrophyta</taxon>
        <taxon>Pelagophyceae</taxon>
        <taxon>Pelagomonadales</taxon>
        <taxon>Pelagomonadaceae</taxon>
        <taxon>Chrysophaeum</taxon>
    </lineage>
</organism>
<comment type="caution">
    <text evidence="6">The sequence shown here is derived from an EMBL/GenBank/DDBJ whole genome shotgun (WGS) entry which is preliminary data.</text>
</comment>
<dbReference type="EMBL" id="JAQMWT010000381">
    <property type="protein sequence ID" value="KAJ8602352.1"/>
    <property type="molecule type" value="Genomic_DNA"/>
</dbReference>
<accession>A0AAD7XI38</accession>
<name>A0AAD7XI38_9STRA</name>
<feature type="chain" id="PRO_5041964113" evidence="5">
    <location>
        <begin position="22"/>
        <end position="728"/>
    </location>
</feature>
<keyword evidence="1" id="KW-0436">Ligase</keyword>
<feature type="region of interest" description="Disordered" evidence="4">
    <location>
        <begin position="700"/>
        <end position="728"/>
    </location>
</feature>
<evidence type="ECO:0000256" key="1">
    <source>
        <dbReference type="ARBA" id="ARBA00022598"/>
    </source>
</evidence>
<dbReference type="PANTHER" id="PTHR12241">
    <property type="entry name" value="TUBULIN POLYGLUTAMYLASE"/>
    <property type="match status" value="1"/>
</dbReference>
<evidence type="ECO:0000313" key="7">
    <source>
        <dbReference type="Proteomes" id="UP001230188"/>
    </source>
</evidence>
<dbReference type="Gene3D" id="3.30.470.20">
    <property type="entry name" value="ATP-grasp fold, B domain"/>
    <property type="match status" value="1"/>
</dbReference>
<protein>
    <submittedName>
        <fullName evidence="6">Uncharacterized protein</fullName>
    </submittedName>
</protein>
<keyword evidence="3" id="KW-0067">ATP-binding</keyword>
<dbReference type="Proteomes" id="UP001230188">
    <property type="component" value="Unassembled WGS sequence"/>
</dbReference>
<dbReference type="GO" id="GO:0015631">
    <property type="term" value="F:tubulin binding"/>
    <property type="evidence" value="ECO:0007669"/>
    <property type="project" value="TreeGrafter"/>
</dbReference>
<evidence type="ECO:0000256" key="2">
    <source>
        <dbReference type="ARBA" id="ARBA00022741"/>
    </source>
</evidence>
<gene>
    <name evidence="6" type="ORF">CTAYLR_004237</name>
</gene>
<evidence type="ECO:0000256" key="3">
    <source>
        <dbReference type="ARBA" id="ARBA00022840"/>
    </source>
</evidence>
<sequence length="728" mass="82614">MLRRDIALVAITAAVALSVVAHMCFSEESTNPVLIALVQSARFIETRRKEPVMTMMMMMPPRTALPPQQPNEIIITPSEKSEGKQHNQVAAATGGGGGPPSQAVRRKHEALVEACRPEGLAKDANMTDYAALMRARFAEAAKKGNAAKNTRKCRGDRLFAVSPRKDFNGFVAQELVELGLCRARDVYSTGVDFYLGEQFDSDNAPPDDWARHFSPFFNEGSVVGSMPGLMRMFGSKDAYAMIWWRCKDLRKKIDRQDATTTTKAPLCSKLWLPSFNVNGEERKFKEAFRKRKISAEDVPNFDQLFEILSRSKKKLPSYWIVKPQRNTYESRGMHLTKLAARDVASKQALLRWVERSVMDKTCSTNYEKFRCDRRKMSFQYYVDEPLLIKGHKFDVRLWLVITSIDPLRVFVTRHAYPKIASRAFDLDDLGDQCRHIRMLMDPHCDTNPDEFLATFENSAYPKTTASPVFFRAVNDSWVDAEAWWHETVWPAVESAFTKIFMLVRPSLLKLEKAAESRELEEYGTERHRAHRRFGLLSPDLAIDKHGRPFVEEINTNGMIMGTHLRDGGLNDLFTDDGYLRHLFMLLGANGHPDQVRYNASLEAAIDAFCDARHEPCSDAHKGHLRLSVHEEAHAGPHWYRLYPPIPCFGASCAATTEEEEEEDGGASWWPQQARVTGEMRRAMQETPLDVLLREFQQNTDTSKIHGVPQVPGHGRWAPRTYAGLSASP</sequence>
<dbReference type="GO" id="GO:0070740">
    <property type="term" value="F:tubulin-glutamic acid ligase activity"/>
    <property type="evidence" value="ECO:0007669"/>
    <property type="project" value="TreeGrafter"/>
</dbReference>